<evidence type="ECO:0000313" key="13">
    <source>
        <dbReference type="Proteomes" id="UP000242188"/>
    </source>
</evidence>
<accession>A0A210PF89</accession>
<comment type="subcellular location">
    <subcellularLocation>
        <location evidence="1">Membrane</location>
        <topology evidence="1">Multi-pass membrane protein</topology>
    </subcellularLocation>
</comment>
<dbReference type="Pfam" id="PF25508">
    <property type="entry name" value="TRPM2"/>
    <property type="match status" value="1"/>
</dbReference>
<evidence type="ECO:0000256" key="5">
    <source>
        <dbReference type="ARBA" id="ARBA00023065"/>
    </source>
</evidence>
<keyword evidence="6 9" id="KW-0472">Membrane</keyword>
<keyword evidence="5" id="KW-0406">Ion transport</keyword>
<dbReference type="Proteomes" id="UP000242188">
    <property type="component" value="Unassembled WGS sequence"/>
</dbReference>
<evidence type="ECO:0000313" key="12">
    <source>
        <dbReference type="EMBL" id="OWF35149.1"/>
    </source>
</evidence>
<feature type="transmembrane region" description="Helical" evidence="9">
    <location>
        <begin position="837"/>
        <end position="862"/>
    </location>
</feature>
<name>A0A210PF89_MIZYE</name>
<sequence length="954" mass="110099">MSSGVSCLQATKNAAATNSGVSTYTTQQPTLAAFLVGDSIGFVPKPWPKAKFKEALVDTLKDFGNPWVFCECINPPNPEKKTNDQRWLTVTKLAMDARKEFRQMLKPSEEHTNVDENKGKKPGDKWDLAKSEDDPNTFCLIGIKEKEEGKKIMIPEKVKQLLDEKEKIQLNNVSETMLFLEEKLSAIMITPLKLNKNSGKQFKMKLPTIVVVVEGDLDTINHVARAVENNIPVLLVRGSGMAADLIGYCLEDDVALKTRAPLLFGICFTKENFKSLENDIETIKNNRSKVSEFNIHTESTTSLKDKVTESIIRTWAMSHVEGGATAAVFDEYRPDINPIAVTNDVPPPAEYTTAPNNMTRRTSRIVPISEQAVRPSSQTEEDHIQKELKPSPIALYLLYQMLQTSQTTVIGDGAFGRDLLLYALKENLYDITEVLVDKGVTLEFSQAKDLYQQLYDERKEKSQIRSCIAEIIKLPGDEAFPKKREDVWEVGCDIIPYKIAKKEKKEPEGDNLMTPSDLLLWAVLTNKMEMAELFWKRSPEPILTALVASAILHKMSRRAHSKKETDFKRTMLMHSRVFRQRAIDVTQSLFENNEMEAIFVLEVENSTSVWGIKESCLEFSQAHNISQFVSHHVPQRSFDRIWYGAGFFHDNDLYETKEEKCCTVRVKNFIIPLTAWITSPFLKFFIHYSIFCLFLVCLSAFTMTNITTEKWPIDKKSIYEYCAYLWLFADIIEEYVPPAFYTIRLKELMRFVVIMAVFILSAGVFYHANIYPNHYDMFSPHGMRYWSVWQIIYYPYWSIYGEFKDEIYGEDSTDTCSRNETVYMNDPNIVRCPEKDWMVSLMSGFFVLILNLLLVNLIIAMFSFRFEEIKDNSDQFWRFHRSQVIMEFRTRIPVPFNLLFWPVYIIKSCLTSNQAREQKDKDKKVRAKLDEKQQILAGRWMLSESEAQTLYQET</sequence>
<keyword evidence="7" id="KW-0407">Ion channel</keyword>
<dbReference type="OrthoDB" id="10029073at2759"/>
<dbReference type="InterPro" id="IPR041491">
    <property type="entry name" value="TRPM_SLOG"/>
</dbReference>
<organism evidence="12 13">
    <name type="scientific">Mizuhopecten yessoensis</name>
    <name type="common">Japanese scallop</name>
    <name type="synonym">Patinopecten yessoensis</name>
    <dbReference type="NCBI Taxonomy" id="6573"/>
    <lineage>
        <taxon>Eukaryota</taxon>
        <taxon>Metazoa</taxon>
        <taxon>Spiralia</taxon>
        <taxon>Lophotrochozoa</taxon>
        <taxon>Mollusca</taxon>
        <taxon>Bivalvia</taxon>
        <taxon>Autobranchia</taxon>
        <taxon>Pteriomorphia</taxon>
        <taxon>Pectinida</taxon>
        <taxon>Pectinoidea</taxon>
        <taxon>Pectinidae</taxon>
        <taxon>Mizuhopecten</taxon>
    </lineage>
</organism>
<evidence type="ECO:0000256" key="8">
    <source>
        <dbReference type="SAM" id="MobiDB-lite"/>
    </source>
</evidence>
<evidence type="ECO:0000256" key="7">
    <source>
        <dbReference type="ARBA" id="ARBA00023303"/>
    </source>
</evidence>
<keyword evidence="3 9" id="KW-0812">Transmembrane</keyword>
<dbReference type="InterPro" id="IPR057366">
    <property type="entry name" value="TRPM-like"/>
</dbReference>
<comment type="caution">
    <text evidence="12">The sequence shown here is derived from an EMBL/GenBank/DDBJ whole genome shotgun (WGS) entry which is preliminary data.</text>
</comment>
<keyword evidence="4 9" id="KW-1133">Transmembrane helix</keyword>
<keyword evidence="13" id="KW-1185">Reference proteome</keyword>
<evidence type="ECO:0000259" key="11">
    <source>
        <dbReference type="Pfam" id="PF25508"/>
    </source>
</evidence>
<dbReference type="InterPro" id="IPR050927">
    <property type="entry name" value="TRPM"/>
</dbReference>
<evidence type="ECO:0000259" key="10">
    <source>
        <dbReference type="Pfam" id="PF18139"/>
    </source>
</evidence>
<dbReference type="PANTHER" id="PTHR13800:SF12">
    <property type="entry name" value="TRANSIENT RECEPTOR POTENTIAL CATION CHANNEL SUBFAMILY M MEMBER-LIKE 2"/>
    <property type="match status" value="1"/>
</dbReference>
<dbReference type="GO" id="GO:0099604">
    <property type="term" value="F:ligand-gated calcium channel activity"/>
    <property type="evidence" value="ECO:0007669"/>
    <property type="project" value="TreeGrafter"/>
</dbReference>
<dbReference type="PANTHER" id="PTHR13800">
    <property type="entry name" value="TRANSIENT RECEPTOR POTENTIAL CATION CHANNEL, SUBFAMILY M, MEMBER 6"/>
    <property type="match status" value="1"/>
</dbReference>
<feature type="domain" description="TRPM SLOG" evidence="10">
    <location>
        <begin position="200"/>
        <end position="250"/>
    </location>
</feature>
<feature type="region of interest" description="Disordered" evidence="8">
    <location>
        <begin position="108"/>
        <end position="128"/>
    </location>
</feature>
<feature type="transmembrane region" description="Helical" evidence="9">
    <location>
        <begin position="685"/>
        <end position="706"/>
    </location>
</feature>
<evidence type="ECO:0000256" key="1">
    <source>
        <dbReference type="ARBA" id="ARBA00004141"/>
    </source>
</evidence>
<gene>
    <name evidence="12" type="ORF">KP79_PYT05416</name>
</gene>
<evidence type="ECO:0000256" key="3">
    <source>
        <dbReference type="ARBA" id="ARBA00022692"/>
    </source>
</evidence>
<dbReference type="GO" id="GO:0005886">
    <property type="term" value="C:plasma membrane"/>
    <property type="evidence" value="ECO:0007669"/>
    <property type="project" value="TreeGrafter"/>
</dbReference>
<dbReference type="AlphaFoldDB" id="A0A210PF89"/>
<evidence type="ECO:0000256" key="9">
    <source>
        <dbReference type="SAM" id="Phobius"/>
    </source>
</evidence>
<evidence type="ECO:0000256" key="6">
    <source>
        <dbReference type="ARBA" id="ARBA00023136"/>
    </source>
</evidence>
<feature type="transmembrane region" description="Helical" evidence="9">
    <location>
        <begin position="748"/>
        <end position="768"/>
    </location>
</feature>
<keyword evidence="12" id="KW-0675">Receptor</keyword>
<reference evidence="12 13" key="1">
    <citation type="journal article" date="2017" name="Nat. Ecol. Evol.">
        <title>Scallop genome provides insights into evolution of bilaterian karyotype and development.</title>
        <authorList>
            <person name="Wang S."/>
            <person name="Zhang J."/>
            <person name="Jiao W."/>
            <person name="Li J."/>
            <person name="Xun X."/>
            <person name="Sun Y."/>
            <person name="Guo X."/>
            <person name="Huan P."/>
            <person name="Dong B."/>
            <person name="Zhang L."/>
            <person name="Hu X."/>
            <person name="Sun X."/>
            <person name="Wang J."/>
            <person name="Zhao C."/>
            <person name="Wang Y."/>
            <person name="Wang D."/>
            <person name="Huang X."/>
            <person name="Wang R."/>
            <person name="Lv J."/>
            <person name="Li Y."/>
            <person name="Zhang Z."/>
            <person name="Liu B."/>
            <person name="Lu W."/>
            <person name="Hui Y."/>
            <person name="Liang J."/>
            <person name="Zhou Z."/>
            <person name="Hou R."/>
            <person name="Li X."/>
            <person name="Liu Y."/>
            <person name="Li H."/>
            <person name="Ning X."/>
            <person name="Lin Y."/>
            <person name="Zhao L."/>
            <person name="Xing Q."/>
            <person name="Dou J."/>
            <person name="Li Y."/>
            <person name="Mao J."/>
            <person name="Guo H."/>
            <person name="Dou H."/>
            <person name="Li T."/>
            <person name="Mu C."/>
            <person name="Jiang W."/>
            <person name="Fu Q."/>
            <person name="Fu X."/>
            <person name="Miao Y."/>
            <person name="Liu J."/>
            <person name="Yu Q."/>
            <person name="Li R."/>
            <person name="Liao H."/>
            <person name="Li X."/>
            <person name="Kong Y."/>
            <person name="Jiang Z."/>
            <person name="Chourrout D."/>
            <person name="Li R."/>
            <person name="Bao Z."/>
        </authorList>
    </citation>
    <scope>NUCLEOTIDE SEQUENCE [LARGE SCALE GENOMIC DNA]</scope>
    <source>
        <strain evidence="12 13">PY_sf001</strain>
    </source>
</reference>
<keyword evidence="2" id="KW-0813">Transport</keyword>
<feature type="domain" description="TRPM-like" evidence="11">
    <location>
        <begin position="504"/>
        <end position="631"/>
    </location>
</feature>
<proteinExistence type="predicted"/>
<evidence type="ECO:0000256" key="2">
    <source>
        <dbReference type="ARBA" id="ARBA00022448"/>
    </source>
</evidence>
<dbReference type="STRING" id="6573.A0A210PF89"/>
<protein>
    <submittedName>
        <fullName evidence="12">Transient receptor potential cation channel subfamily M member 3</fullName>
    </submittedName>
</protein>
<dbReference type="EMBL" id="NEDP02076739">
    <property type="protein sequence ID" value="OWF35149.1"/>
    <property type="molecule type" value="Genomic_DNA"/>
</dbReference>
<evidence type="ECO:0000256" key="4">
    <source>
        <dbReference type="ARBA" id="ARBA00022989"/>
    </source>
</evidence>
<dbReference type="Pfam" id="PF18139">
    <property type="entry name" value="LSDAT_euk"/>
    <property type="match status" value="1"/>
</dbReference>